<dbReference type="PANTHER" id="PTHR10907:SF47">
    <property type="entry name" value="REGUCALCIN"/>
    <property type="match status" value="1"/>
</dbReference>
<evidence type="ECO:0000313" key="5">
    <source>
        <dbReference type="EMBL" id="MBD0413160.1"/>
    </source>
</evidence>
<dbReference type="PRINTS" id="PR01790">
    <property type="entry name" value="SMP30FAMILY"/>
</dbReference>
<dbReference type="AlphaFoldDB" id="A0A8J6PLE1"/>
<organism evidence="5 6">
    <name type="scientific">Oryzicola mucosus</name>
    <dbReference type="NCBI Taxonomy" id="2767425"/>
    <lineage>
        <taxon>Bacteria</taxon>
        <taxon>Pseudomonadati</taxon>
        <taxon>Pseudomonadota</taxon>
        <taxon>Alphaproteobacteria</taxon>
        <taxon>Hyphomicrobiales</taxon>
        <taxon>Phyllobacteriaceae</taxon>
        <taxon>Oryzicola</taxon>
    </lineage>
</organism>
<gene>
    <name evidence="5" type="ORF">ICI42_00630</name>
</gene>
<comment type="cofactor">
    <cofactor evidence="3">
        <name>Zn(2+)</name>
        <dbReference type="ChEBI" id="CHEBI:29105"/>
    </cofactor>
    <text evidence="3">Binds 1 divalent metal cation per subunit.</text>
</comment>
<sequence length="290" mass="31842">MQGAAVFSEKVCELGEGPSYDPATDTLYWFDIVRRKLLEKRLSSRETRVHDLPEMASAIAVIDQARQLLLTETGFYIRDRHSGKLSLHTRLEADDPSTRSNDARVHPCGALWGSTMGKRGEDKAGSIYWFFRGEVRRIFPLITIPNSICFSPDGTVAYFADTRPNILWRVECDPSTGLPKGEPKVFADHKGRDGGFDGSVVDQDGLLWNACWGGSSVNVYAPDGQFLRSHSVPATQASCPAFVGANAGGLAVTTAWQGMDAEQRKADPEAGKTFLLEVAVNGRHEPRVQI</sequence>
<dbReference type="InterPro" id="IPR013658">
    <property type="entry name" value="SGL"/>
</dbReference>
<feature type="binding site" evidence="3">
    <location>
        <position position="16"/>
    </location>
    <ligand>
        <name>a divalent metal cation</name>
        <dbReference type="ChEBI" id="CHEBI:60240"/>
    </ligand>
</feature>
<keyword evidence="3" id="KW-0862">Zinc</keyword>
<keyword evidence="6" id="KW-1185">Reference proteome</keyword>
<comment type="caution">
    <text evidence="5">The sequence shown here is derived from an EMBL/GenBank/DDBJ whole genome shotgun (WGS) entry which is preliminary data.</text>
</comment>
<dbReference type="Gene3D" id="2.120.10.30">
    <property type="entry name" value="TolB, C-terminal domain"/>
    <property type="match status" value="1"/>
</dbReference>
<keyword evidence="3" id="KW-0479">Metal-binding</keyword>
<feature type="domain" description="SMP-30/Gluconolactonase/LRE-like region" evidence="4">
    <location>
        <begin position="14"/>
        <end position="255"/>
    </location>
</feature>
<evidence type="ECO:0000259" key="4">
    <source>
        <dbReference type="Pfam" id="PF08450"/>
    </source>
</evidence>
<feature type="active site" description="Proton donor/acceptor" evidence="2">
    <location>
        <position position="197"/>
    </location>
</feature>
<dbReference type="Proteomes" id="UP000643405">
    <property type="component" value="Unassembled WGS sequence"/>
</dbReference>
<protein>
    <submittedName>
        <fullName evidence="5">SMP-30/gluconolactonase/LRE family protein</fullName>
    </submittedName>
</protein>
<dbReference type="GO" id="GO:0004341">
    <property type="term" value="F:gluconolactonase activity"/>
    <property type="evidence" value="ECO:0007669"/>
    <property type="project" value="TreeGrafter"/>
</dbReference>
<comment type="similarity">
    <text evidence="1">Belongs to the SMP-30/CGR1 family.</text>
</comment>
<proteinExistence type="inferred from homology"/>
<name>A0A8J6PLE1_9HYPH</name>
<evidence type="ECO:0000313" key="6">
    <source>
        <dbReference type="Proteomes" id="UP000643405"/>
    </source>
</evidence>
<dbReference type="EMBL" id="JACVVX010000001">
    <property type="protein sequence ID" value="MBD0413160.1"/>
    <property type="molecule type" value="Genomic_DNA"/>
</dbReference>
<feature type="binding site" evidence="3">
    <location>
        <position position="146"/>
    </location>
    <ligand>
        <name>a divalent metal cation</name>
        <dbReference type="ChEBI" id="CHEBI:60240"/>
    </ligand>
</feature>
<feature type="binding site" evidence="3">
    <location>
        <position position="197"/>
    </location>
    <ligand>
        <name>a divalent metal cation</name>
        <dbReference type="ChEBI" id="CHEBI:60240"/>
    </ligand>
</feature>
<feature type="binding site" evidence="3">
    <location>
        <position position="99"/>
    </location>
    <ligand>
        <name>substrate</name>
    </ligand>
</feature>
<dbReference type="GO" id="GO:0005509">
    <property type="term" value="F:calcium ion binding"/>
    <property type="evidence" value="ECO:0007669"/>
    <property type="project" value="TreeGrafter"/>
</dbReference>
<dbReference type="GO" id="GO:0019853">
    <property type="term" value="P:L-ascorbic acid biosynthetic process"/>
    <property type="evidence" value="ECO:0007669"/>
    <property type="project" value="TreeGrafter"/>
</dbReference>
<dbReference type="PANTHER" id="PTHR10907">
    <property type="entry name" value="REGUCALCIN"/>
    <property type="match status" value="1"/>
</dbReference>
<dbReference type="SUPFAM" id="SSF63829">
    <property type="entry name" value="Calcium-dependent phosphotriesterase"/>
    <property type="match status" value="1"/>
</dbReference>
<dbReference type="InterPro" id="IPR005511">
    <property type="entry name" value="SMP-30"/>
</dbReference>
<reference evidence="5" key="1">
    <citation type="submission" date="2020-09" db="EMBL/GenBank/DDBJ databases">
        <title>Genome seq and assembly of Tianweitania sp.</title>
        <authorList>
            <person name="Chhetri G."/>
        </authorList>
    </citation>
    <scope>NUCLEOTIDE SEQUENCE</scope>
    <source>
        <strain evidence="5">Rool2</strain>
    </source>
</reference>
<accession>A0A8J6PLE1</accession>
<evidence type="ECO:0000256" key="1">
    <source>
        <dbReference type="ARBA" id="ARBA00008853"/>
    </source>
</evidence>
<dbReference type="Pfam" id="PF08450">
    <property type="entry name" value="SGL"/>
    <property type="match status" value="1"/>
</dbReference>
<feature type="binding site" evidence="3">
    <location>
        <position position="101"/>
    </location>
    <ligand>
        <name>substrate</name>
    </ligand>
</feature>
<dbReference type="InterPro" id="IPR011042">
    <property type="entry name" value="6-blade_b-propeller_TolB-like"/>
</dbReference>
<evidence type="ECO:0000256" key="2">
    <source>
        <dbReference type="PIRSR" id="PIRSR605511-1"/>
    </source>
</evidence>
<evidence type="ECO:0000256" key="3">
    <source>
        <dbReference type="PIRSR" id="PIRSR605511-2"/>
    </source>
</evidence>